<accession>A0AAW9R9P4</accession>
<proteinExistence type="predicted"/>
<dbReference type="Pfam" id="PF13163">
    <property type="entry name" value="DUF3999"/>
    <property type="match status" value="1"/>
</dbReference>
<dbReference type="RefSeq" id="WP_337336079.1">
    <property type="nucleotide sequence ID" value="NZ_JBBDHC010000019.1"/>
</dbReference>
<feature type="signal peptide" evidence="2">
    <location>
        <begin position="1"/>
        <end position="19"/>
    </location>
</feature>
<dbReference type="EMBL" id="JBBDHC010000019">
    <property type="protein sequence ID" value="MEJ1250376.1"/>
    <property type="molecule type" value="Genomic_DNA"/>
</dbReference>
<feature type="transmembrane region" description="Helical" evidence="1">
    <location>
        <begin position="441"/>
        <end position="462"/>
    </location>
</feature>
<keyword evidence="1" id="KW-0472">Membrane</keyword>
<dbReference type="Proteomes" id="UP001364472">
    <property type="component" value="Unassembled WGS sequence"/>
</dbReference>
<protein>
    <submittedName>
        <fullName evidence="3">DUF3999 family protein</fullName>
    </submittedName>
</protein>
<keyword evidence="2" id="KW-0732">Signal</keyword>
<keyword evidence="1" id="KW-0812">Transmembrane</keyword>
<evidence type="ECO:0000256" key="1">
    <source>
        <dbReference type="SAM" id="Phobius"/>
    </source>
</evidence>
<feature type="chain" id="PRO_5043522011" evidence="2">
    <location>
        <begin position="20"/>
        <end position="467"/>
    </location>
</feature>
<evidence type="ECO:0000313" key="3">
    <source>
        <dbReference type="EMBL" id="MEJ1250376.1"/>
    </source>
</evidence>
<keyword evidence="4" id="KW-1185">Reference proteome</keyword>
<evidence type="ECO:0000313" key="4">
    <source>
        <dbReference type="Proteomes" id="UP001364472"/>
    </source>
</evidence>
<reference evidence="3 4" key="1">
    <citation type="journal article" date="2016" name="Antonie Van Leeuwenhoek">
        <title>Denitratimonas tolerans gen. nov., sp. nov., a denitrifying bacterium isolated from a bioreactor for tannery wastewater treatment.</title>
        <authorList>
            <person name="Han S.I."/>
            <person name="Kim J.O."/>
            <person name="Lee Y.R."/>
            <person name="Ekpeghere K.I."/>
            <person name="Koh S.C."/>
            <person name="Whang K.S."/>
        </authorList>
    </citation>
    <scope>NUCLEOTIDE SEQUENCE [LARGE SCALE GENOMIC DNA]</scope>
    <source>
        <strain evidence="3 4">KACC 17565</strain>
    </source>
</reference>
<name>A0AAW9R9P4_9GAMM</name>
<sequence>MIARILPFALLLIASLAPAQELRNLPPAPQDFAWQWPLTVAPQEDLVQVELTPEVYARLWRDDVADLVVFNGHDEAVPTAPLDAVLARADLARAPTAPVEVPMFRIPVSGARTASERLRLVVARRTDGHLERLDANLDMGGDVVTESASEILLDLSAMPGRTRGLTVEFSPGTEGLVARVDVLGSRDLSAWTRLATAQALVALNDNGLRLERRRIEFSDTALPYVRLVRTDAPQPLPVVAVQALRSRTPDPVARATASIELTGHTEARLPGFLYQANGPLPVERILVTLAERNAAASVIIESRPRSDLPWRERARGAVFHLSGRGGAVESSPFDIEPVRDRQWRVRTDPVQLKTPTLTLSWRPDRFAFLTQGEGPFRLAAGSARSERGSFPLNAVLLEARSARGADWMPTQARLGRGAELGGGAALAPRPDASGSPTPWQWLLWALLLLGAFSVVSMVLKLLRQSGA</sequence>
<gene>
    <name evidence="3" type="ORF">WB794_11905</name>
</gene>
<evidence type="ECO:0000256" key="2">
    <source>
        <dbReference type="SAM" id="SignalP"/>
    </source>
</evidence>
<dbReference type="InterPro" id="IPR025060">
    <property type="entry name" value="DUF3999"/>
</dbReference>
<comment type="caution">
    <text evidence="3">The sequence shown here is derived from an EMBL/GenBank/DDBJ whole genome shotgun (WGS) entry which is preliminary data.</text>
</comment>
<organism evidence="3 4">
    <name type="scientific">Denitratimonas tolerans</name>
    <dbReference type="NCBI Taxonomy" id="1338420"/>
    <lineage>
        <taxon>Bacteria</taxon>
        <taxon>Pseudomonadati</taxon>
        <taxon>Pseudomonadota</taxon>
        <taxon>Gammaproteobacteria</taxon>
        <taxon>Lysobacterales</taxon>
        <taxon>Lysobacteraceae</taxon>
        <taxon>Denitratimonas</taxon>
    </lineage>
</organism>
<dbReference type="AlphaFoldDB" id="A0AAW9R9P4"/>
<keyword evidence="1" id="KW-1133">Transmembrane helix</keyword>